<dbReference type="EMBL" id="NPEF01000110">
    <property type="protein sequence ID" value="PJZ92716.1"/>
    <property type="molecule type" value="Genomic_DNA"/>
</dbReference>
<proteinExistence type="predicted"/>
<accession>A0A2N0B856</accession>
<comment type="caution">
    <text evidence="1">The sequence shown here is derived from an EMBL/GenBank/DDBJ whole genome shotgun (WGS) entry which is preliminary data.</text>
</comment>
<sequence length="82" mass="9489">MSYRPKDDISSAWKTKLIFFAGMGGKKKSNRFEIVTRTLSGSGRKGSKRWIRGGCGMAFPFTRFLKTFPDRIDWLGAYFRNR</sequence>
<gene>
    <name evidence="1" type="ORF">CH379_11675</name>
</gene>
<protein>
    <submittedName>
        <fullName evidence="1">Uncharacterized protein</fullName>
    </submittedName>
</protein>
<name>A0A2N0B856_9LEPT</name>
<dbReference type="AlphaFoldDB" id="A0A2N0B856"/>
<evidence type="ECO:0000313" key="1">
    <source>
        <dbReference type="EMBL" id="PJZ92716.1"/>
    </source>
</evidence>
<reference evidence="1" key="1">
    <citation type="submission" date="2017-07" db="EMBL/GenBank/DDBJ databases">
        <title>Leptospira spp. isolated from tropical soils.</title>
        <authorList>
            <person name="Thibeaux R."/>
            <person name="Iraola G."/>
            <person name="Ferres I."/>
            <person name="Bierque E."/>
            <person name="Girault D."/>
            <person name="Soupe-Gilbert M.-E."/>
            <person name="Picardeau M."/>
            <person name="Goarant C."/>
        </authorList>
    </citation>
    <scope>NUCLEOTIDE SEQUENCE [LARGE SCALE GENOMIC DNA]</scope>
    <source>
        <strain evidence="1">ATI7-C-A5</strain>
    </source>
</reference>
<organism evidence="1">
    <name type="scientific">Leptospira ellisii</name>
    <dbReference type="NCBI Taxonomy" id="2023197"/>
    <lineage>
        <taxon>Bacteria</taxon>
        <taxon>Pseudomonadati</taxon>
        <taxon>Spirochaetota</taxon>
        <taxon>Spirochaetia</taxon>
        <taxon>Leptospirales</taxon>
        <taxon>Leptospiraceae</taxon>
        <taxon>Leptospira</taxon>
    </lineage>
</organism>